<name>A0A179STP0_9BACI</name>
<keyword evidence="1" id="KW-0732">Signal</keyword>
<accession>A0A179STP0</accession>
<dbReference type="EMBL" id="LWSG01000023">
    <property type="protein sequence ID" value="OAS85097.1"/>
    <property type="molecule type" value="Genomic_DNA"/>
</dbReference>
<proteinExistence type="predicted"/>
<dbReference type="OrthoDB" id="2969131at2"/>
<feature type="signal peptide" evidence="1">
    <location>
        <begin position="1"/>
        <end position="19"/>
    </location>
</feature>
<organism evidence="2 3">
    <name type="scientific">Metabacillus litoralis</name>
    <dbReference type="NCBI Taxonomy" id="152268"/>
    <lineage>
        <taxon>Bacteria</taxon>
        <taxon>Bacillati</taxon>
        <taxon>Bacillota</taxon>
        <taxon>Bacilli</taxon>
        <taxon>Bacillales</taxon>
        <taxon>Bacillaceae</taxon>
        <taxon>Metabacillus</taxon>
    </lineage>
</organism>
<dbReference type="Proteomes" id="UP000078534">
    <property type="component" value="Unassembled WGS sequence"/>
</dbReference>
<feature type="chain" id="PRO_5038400215" evidence="1">
    <location>
        <begin position="20"/>
        <end position="220"/>
    </location>
</feature>
<sequence>MKKYSLVLLAIMFAFLVGCTPNLNDLQENVEDDFQNGDLANYIEEISISVGEKTETNEGDLYPVDVTANVNKEFISLTEEEIYKAAESTFMEFDDFYLDPNSFYETLMLKNEGNTYEIEFASIQNNSFEIEIDGIVYSAESFVPEETEETEEVTENGSATKEEIYEFMKLKYDEITNYGETYVPELHDLEVAELASENFNISAQEAGDIYIEMEMNQYNN</sequence>
<evidence type="ECO:0000313" key="3">
    <source>
        <dbReference type="Proteomes" id="UP000078534"/>
    </source>
</evidence>
<protein>
    <submittedName>
        <fullName evidence="2">Uncharacterized protein</fullName>
    </submittedName>
</protein>
<dbReference type="PROSITE" id="PS51257">
    <property type="entry name" value="PROKAR_LIPOPROTEIN"/>
    <property type="match status" value="1"/>
</dbReference>
<evidence type="ECO:0000256" key="1">
    <source>
        <dbReference type="SAM" id="SignalP"/>
    </source>
</evidence>
<dbReference type="AlphaFoldDB" id="A0A179STP0"/>
<evidence type="ECO:0000313" key="2">
    <source>
        <dbReference type="EMBL" id="OAS85097.1"/>
    </source>
</evidence>
<comment type="caution">
    <text evidence="2">The sequence shown here is derived from an EMBL/GenBank/DDBJ whole genome shotgun (WGS) entry which is preliminary data.</text>
</comment>
<gene>
    <name evidence="2" type="ORF">A6K24_06190</name>
</gene>
<reference evidence="3" key="1">
    <citation type="submission" date="2016-04" db="EMBL/GenBank/DDBJ databases">
        <authorList>
            <person name="Lyu Z."/>
            <person name="Lyu W."/>
        </authorList>
    </citation>
    <scope>NUCLEOTIDE SEQUENCE [LARGE SCALE GENOMIC DNA]</scope>
    <source>
        <strain evidence="3">C44</strain>
    </source>
</reference>
<keyword evidence="3" id="KW-1185">Reference proteome</keyword>
<dbReference type="RefSeq" id="WP_066334940.1">
    <property type="nucleotide sequence ID" value="NZ_LWSG01000023.1"/>
</dbReference>